<gene>
    <name evidence="2" type="ORF">HERILL_LOCUS4810</name>
</gene>
<sequence>MHFDSIRAWISGSVTAACAYLLFATLLHAYHLRSIDYDNEITFHQLDRGEKIRAPGSLIFRLPRLKKSRNSVLEVVVYKLLSYIVRA</sequence>
<dbReference type="Proteomes" id="UP000594454">
    <property type="component" value="Chromosome 2"/>
</dbReference>
<keyword evidence="1" id="KW-0472">Membrane</keyword>
<evidence type="ECO:0000256" key="1">
    <source>
        <dbReference type="SAM" id="Phobius"/>
    </source>
</evidence>
<evidence type="ECO:0000313" key="2">
    <source>
        <dbReference type="EMBL" id="CAD7081717.1"/>
    </source>
</evidence>
<dbReference type="InParanoid" id="A0A7R8UJK5"/>
<keyword evidence="1" id="KW-1133">Transmembrane helix</keyword>
<organism evidence="2 3">
    <name type="scientific">Hermetia illucens</name>
    <name type="common">Black soldier fly</name>
    <dbReference type="NCBI Taxonomy" id="343691"/>
    <lineage>
        <taxon>Eukaryota</taxon>
        <taxon>Metazoa</taxon>
        <taxon>Ecdysozoa</taxon>
        <taxon>Arthropoda</taxon>
        <taxon>Hexapoda</taxon>
        <taxon>Insecta</taxon>
        <taxon>Pterygota</taxon>
        <taxon>Neoptera</taxon>
        <taxon>Endopterygota</taxon>
        <taxon>Diptera</taxon>
        <taxon>Brachycera</taxon>
        <taxon>Stratiomyomorpha</taxon>
        <taxon>Stratiomyidae</taxon>
        <taxon>Hermetiinae</taxon>
        <taxon>Hermetia</taxon>
    </lineage>
</organism>
<reference evidence="2 3" key="1">
    <citation type="submission" date="2020-11" db="EMBL/GenBank/DDBJ databases">
        <authorList>
            <person name="Wallbank WR R."/>
            <person name="Pardo Diaz C."/>
            <person name="Kozak K."/>
            <person name="Martin S."/>
            <person name="Jiggins C."/>
            <person name="Moest M."/>
            <person name="Warren A I."/>
            <person name="Generalovic N T."/>
            <person name="Byers J.R.P. K."/>
            <person name="Montejo-Kovacevich G."/>
            <person name="Yen C E."/>
        </authorList>
    </citation>
    <scope>NUCLEOTIDE SEQUENCE [LARGE SCALE GENOMIC DNA]</scope>
</reference>
<keyword evidence="1" id="KW-0812">Transmembrane</keyword>
<proteinExistence type="predicted"/>
<accession>A0A7R8UJK5</accession>
<feature type="transmembrane region" description="Helical" evidence="1">
    <location>
        <begin position="6"/>
        <end position="27"/>
    </location>
</feature>
<evidence type="ECO:0000313" key="3">
    <source>
        <dbReference type="Proteomes" id="UP000594454"/>
    </source>
</evidence>
<dbReference type="PROSITE" id="PS51257">
    <property type="entry name" value="PROKAR_LIPOPROTEIN"/>
    <property type="match status" value="1"/>
</dbReference>
<protein>
    <submittedName>
        <fullName evidence="2">Uncharacterized protein</fullName>
    </submittedName>
</protein>
<keyword evidence="3" id="KW-1185">Reference proteome</keyword>
<name>A0A7R8UJK5_HERIL</name>
<dbReference type="AlphaFoldDB" id="A0A7R8UJK5"/>
<dbReference type="EMBL" id="LR899010">
    <property type="protein sequence ID" value="CAD7081717.1"/>
    <property type="molecule type" value="Genomic_DNA"/>
</dbReference>